<dbReference type="InterPro" id="IPR050669">
    <property type="entry name" value="Hemerythrin"/>
</dbReference>
<keyword evidence="3" id="KW-0408">Iron</keyword>
<keyword evidence="2" id="KW-0479">Metal-binding</keyword>
<accession>A0A7X3SIM5</accession>
<dbReference type="NCBIfam" id="TIGR02481">
    <property type="entry name" value="hemeryth_dom"/>
    <property type="match status" value="1"/>
</dbReference>
<dbReference type="GO" id="GO:0046872">
    <property type="term" value="F:metal ion binding"/>
    <property type="evidence" value="ECO:0007669"/>
    <property type="project" value="UniProtKB-KW"/>
</dbReference>
<sequence>MRYELTKDLETGNAIIDQEHKELFRAVNQLLDSCHKGQGRAAMEPAIRFLTNYVDQHFTHEEQLQQMGGYPNRAPHKVFHEEYKKKLKQIVSGIPAAGPSVADLSSLNMHIALLVNHIRSEDKKVGAFLKQK</sequence>
<name>A0A7X3SIM5_9FIRM</name>
<dbReference type="Pfam" id="PF01814">
    <property type="entry name" value="Hemerythrin"/>
    <property type="match status" value="1"/>
</dbReference>
<dbReference type="SUPFAM" id="SSF47188">
    <property type="entry name" value="Hemerythrin-like"/>
    <property type="match status" value="1"/>
</dbReference>
<dbReference type="InterPro" id="IPR012827">
    <property type="entry name" value="Hemerythrin_metal-bd"/>
</dbReference>
<dbReference type="InterPro" id="IPR012312">
    <property type="entry name" value="Hemerythrin-like"/>
</dbReference>
<comment type="similarity">
    <text evidence="1">Belongs to the hemerythrin family.</text>
</comment>
<dbReference type="NCBIfam" id="NF033749">
    <property type="entry name" value="bact_hemeryth"/>
    <property type="match status" value="1"/>
</dbReference>
<evidence type="ECO:0000259" key="4">
    <source>
        <dbReference type="Pfam" id="PF01814"/>
    </source>
</evidence>
<evidence type="ECO:0000313" key="5">
    <source>
        <dbReference type="EMBL" id="MXP75507.1"/>
    </source>
</evidence>
<dbReference type="Gene3D" id="1.20.120.50">
    <property type="entry name" value="Hemerythrin-like"/>
    <property type="match status" value="1"/>
</dbReference>
<protein>
    <submittedName>
        <fullName evidence="5">Bacteriohemerythrin</fullName>
    </submittedName>
</protein>
<reference evidence="5 6" key="1">
    <citation type="submission" date="2019-12" db="EMBL/GenBank/DDBJ databases">
        <title>Sporaefaciens musculi gen. nov., sp. nov., a novel bacterium isolated from the caecum of an obese mouse.</title>
        <authorList>
            <person name="Rasmussen T.S."/>
            <person name="Streidl T."/>
            <person name="Hitch T.C.A."/>
            <person name="Wortmann E."/>
            <person name="Deptula P."/>
            <person name="Hansen M."/>
            <person name="Nielsen D.S."/>
            <person name="Clavel T."/>
            <person name="Vogensen F.K."/>
        </authorList>
    </citation>
    <scope>NUCLEOTIDE SEQUENCE [LARGE SCALE GENOMIC DNA]</scope>
    <source>
        <strain evidence="5 6">WCA-9-b2</strain>
    </source>
</reference>
<organism evidence="5 6">
    <name type="scientific">Sporofaciens musculi</name>
    <dbReference type="NCBI Taxonomy" id="2681861"/>
    <lineage>
        <taxon>Bacteria</taxon>
        <taxon>Bacillati</taxon>
        <taxon>Bacillota</taxon>
        <taxon>Clostridia</taxon>
        <taxon>Lachnospirales</taxon>
        <taxon>Lachnospiraceae</taxon>
        <taxon>Sporofaciens</taxon>
    </lineage>
</organism>
<dbReference type="PANTHER" id="PTHR37164:SF1">
    <property type="entry name" value="BACTERIOHEMERYTHRIN"/>
    <property type="match status" value="1"/>
</dbReference>
<evidence type="ECO:0000313" key="6">
    <source>
        <dbReference type="Proteomes" id="UP000460412"/>
    </source>
</evidence>
<gene>
    <name evidence="5" type="ORF">GN277_08960</name>
</gene>
<proteinExistence type="inferred from homology"/>
<dbReference type="EMBL" id="WUQX01000001">
    <property type="protein sequence ID" value="MXP75507.1"/>
    <property type="molecule type" value="Genomic_DNA"/>
</dbReference>
<evidence type="ECO:0000256" key="3">
    <source>
        <dbReference type="ARBA" id="ARBA00023004"/>
    </source>
</evidence>
<dbReference type="Proteomes" id="UP000460412">
    <property type="component" value="Unassembled WGS sequence"/>
</dbReference>
<dbReference type="CDD" id="cd12107">
    <property type="entry name" value="Hemerythrin"/>
    <property type="match status" value="1"/>
</dbReference>
<keyword evidence="6" id="KW-1185">Reference proteome</keyword>
<dbReference type="RefSeq" id="WP_159750760.1">
    <property type="nucleotide sequence ID" value="NZ_CASSPE010000093.1"/>
</dbReference>
<dbReference type="AlphaFoldDB" id="A0A7X3SIM5"/>
<comment type="caution">
    <text evidence="5">The sequence shown here is derived from an EMBL/GenBank/DDBJ whole genome shotgun (WGS) entry which is preliminary data.</text>
</comment>
<dbReference type="PANTHER" id="PTHR37164">
    <property type="entry name" value="BACTERIOHEMERYTHRIN"/>
    <property type="match status" value="1"/>
</dbReference>
<feature type="domain" description="Hemerythrin-like" evidence="4">
    <location>
        <begin position="12"/>
        <end position="127"/>
    </location>
</feature>
<dbReference type="InterPro" id="IPR035938">
    <property type="entry name" value="Hemerythrin-like_sf"/>
</dbReference>
<evidence type="ECO:0000256" key="1">
    <source>
        <dbReference type="ARBA" id="ARBA00010587"/>
    </source>
</evidence>
<evidence type="ECO:0000256" key="2">
    <source>
        <dbReference type="ARBA" id="ARBA00022723"/>
    </source>
</evidence>